<dbReference type="SUPFAM" id="SSF55785">
    <property type="entry name" value="PYP-like sensor domain (PAS domain)"/>
    <property type="match status" value="2"/>
</dbReference>
<dbReference type="SMART" id="SM00387">
    <property type="entry name" value="HATPase_c"/>
    <property type="match status" value="1"/>
</dbReference>
<dbReference type="PRINTS" id="PR00996">
    <property type="entry name" value="CHERMTFRASE"/>
</dbReference>
<name>A0A518E4G9_9BACT</name>
<dbReference type="Gene3D" id="3.40.50.150">
    <property type="entry name" value="Vaccinia Virus protein VP39"/>
    <property type="match status" value="1"/>
</dbReference>
<dbReference type="PROSITE" id="PS50112">
    <property type="entry name" value="PAS"/>
    <property type="match status" value="1"/>
</dbReference>
<feature type="region of interest" description="Disordered" evidence="3">
    <location>
        <begin position="692"/>
        <end position="713"/>
    </location>
</feature>
<dbReference type="PANTHER" id="PTHR24422:SF27">
    <property type="entry name" value="PROTEIN-GLUTAMATE O-METHYLTRANSFERASE"/>
    <property type="match status" value="1"/>
</dbReference>
<dbReference type="SUPFAM" id="SSF55874">
    <property type="entry name" value="ATPase domain of HSP90 chaperone/DNA topoisomerase II/histidine kinase"/>
    <property type="match status" value="1"/>
</dbReference>
<dbReference type="EC" id="2.1.1.80" evidence="8"/>
<dbReference type="Pfam" id="PF02518">
    <property type="entry name" value="HATPase_c"/>
    <property type="match status" value="1"/>
</dbReference>
<evidence type="ECO:0000259" key="7">
    <source>
        <dbReference type="PROSITE" id="PS50123"/>
    </source>
</evidence>
<dbReference type="InterPro" id="IPR011712">
    <property type="entry name" value="Sig_transdc_His_kin_sub3_dim/P"/>
</dbReference>
<dbReference type="KEGG" id="lcre:Pla8534_68830"/>
<protein>
    <submittedName>
        <fullName evidence="8">Chemotaxis protein methyltransferase</fullName>
        <ecNumber evidence="8">2.1.1.80</ecNumber>
    </submittedName>
</protein>
<dbReference type="GO" id="GO:0046983">
    <property type="term" value="F:protein dimerization activity"/>
    <property type="evidence" value="ECO:0007669"/>
    <property type="project" value="InterPro"/>
</dbReference>
<evidence type="ECO:0000256" key="2">
    <source>
        <dbReference type="SAM" id="Coils"/>
    </source>
</evidence>
<dbReference type="InterPro" id="IPR022642">
    <property type="entry name" value="CheR_C"/>
</dbReference>
<dbReference type="PANTHER" id="PTHR24422">
    <property type="entry name" value="CHEMOTAXIS PROTEIN METHYLTRANSFERASE"/>
    <property type="match status" value="1"/>
</dbReference>
<evidence type="ECO:0000313" key="8">
    <source>
        <dbReference type="EMBL" id="QDU98972.1"/>
    </source>
</evidence>
<dbReference type="Pfam" id="PF01739">
    <property type="entry name" value="CheR"/>
    <property type="match status" value="1"/>
</dbReference>
<dbReference type="InterPro" id="IPR013655">
    <property type="entry name" value="PAS_fold_3"/>
</dbReference>
<keyword evidence="1" id="KW-0145">Chemotaxis</keyword>
<keyword evidence="9" id="KW-1185">Reference proteome</keyword>
<dbReference type="PROSITE" id="PS50122">
    <property type="entry name" value="CHEB"/>
    <property type="match status" value="1"/>
</dbReference>
<dbReference type="Pfam" id="PF01339">
    <property type="entry name" value="CheB_methylest"/>
    <property type="match status" value="1"/>
</dbReference>
<dbReference type="InterPro" id="IPR003018">
    <property type="entry name" value="GAF"/>
</dbReference>
<dbReference type="InterPro" id="IPR000700">
    <property type="entry name" value="PAS-assoc_C"/>
</dbReference>
<dbReference type="SUPFAM" id="SSF47757">
    <property type="entry name" value="Chemotaxis receptor methyltransferase CheR, N-terminal domain"/>
    <property type="match status" value="1"/>
</dbReference>
<feature type="compositionally biased region" description="Basic residues" evidence="3">
    <location>
        <begin position="1"/>
        <end position="24"/>
    </location>
</feature>
<dbReference type="FunFam" id="3.30.450.20:FF:000099">
    <property type="entry name" value="Sensory box sensor histidine kinase"/>
    <property type="match status" value="1"/>
</dbReference>
<keyword evidence="1" id="KW-0378">Hydrolase</keyword>
<dbReference type="SUPFAM" id="SSF52738">
    <property type="entry name" value="Methylesterase CheB, C-terminal domain"/>
    <property type="match status" value="1"/>
</dbReference>
<dbReference type="InterPro" id="IPR035909">
    <property type="entry name" value="CheB_C"/>
</dbReference>
<feature type="coiled-coil region" evidence="2">
    <location>
        <begin position="984"/>
        <end position="1015"/>
    </location>
</feature>
<evidence type="ECO:0000256" key="3">
    <source>
        <dbReference type="SAM" id="MobiDB-lite"/>
    </source>
</evidence>
<dbReference type="Pfam" id="PF07730">
    <property type="entry name" value="HisKA_3"/>
    <property type="match status" value="1"/>
</dbReference>
<dbReference type="InterPro" id="IPR029063">
    <property type="entry name" value="SAM-dependent_MTases_sf"/>
</dbReference>
<dbReference type="SMART" id="SM00091">
    <property type="entry name" value="PAS"/>
    <property type="match status" value="3"/>
</dbReference>
<dbReference type="GO" id="GO:0008983">
    <property type="term" value="F:protein-glutamate O-methyltransferase activity"/>
    <property type="evidence" value="ECO:0007669"/>
    <property type="project" value="UniProtKB-EC"/>
</dbReference>
<evidence type="ECO:0000313" key="9">
    <source>
        <dbReference type="Proteomes" id="UP000317648"/>
    </source>
</evidence>
<dbReference type="GO" id="GO:0006935">
    <property type="term" value="P:chemotaxis"/>
    <property type="evidence" value="ECO:0007669"/>
    <property type="project" value="UniProtKB-UniRule"/>
</dbReference>
<dbReference type="InterPro" id="IPR001610">
    <property type="entry name" value="PAC"/>
</dbReference>
<dbReference type="Pfam" id="PF08447">
    <property type="entry name" value="PAS_3"/>
    <property type="match status" value="1"/>
</dbReference>
<dbReference type="Pfam" id="PF13596">
    <property type="entry name" value="PAS_10"/>
    <property type="match status" value="1"/>
</dbReference>
<proteinExistence type="predicted"/>
<dbReference type="GO" id="GO:0000156">
    <property type="term" value="F:phosphorelay response regulator activity"/>
    <property type="evidence" value="ECO:0007669"/>
    <property type="project" value="InterPro"/>
</dbReference>
<dbReference type="InterPro" id="IPR000673">
    <property type="entry name" value="Sig_transdc_resp-reg_Me-estase"/>
</dbReference>
<gene>
    <name evidence="8" type="primary">cheR_2</name>
    <name evidence="8" type="ORF">Pla8534_68830</name>
</gene>
<dbReference type="SMART" id="SM00086">
    <property type="entry name" value="PAC"/>
    <property type="match status" value="2"/>
</dbReference>
<keyword evidence="2" id="KW-0175">Coiled coil</keyword>
<dbReference type="InterPro" id="IPR022641">
    <property type="entry name" value="CheR_N"/>
</dbReference>
<dbReference type="SUPFAM" id="SSF53335">
    <property type="entry name" value="S-adenosyl-L-methionine-dependent methyltransferases"/>
    <property type="match status" value="1"/>
</dbReference>
<dbReference type="SMART" id="SM00138">
    <property type="entry name" value="MeTrc"/>
    <property type="match status" value="1"/>
</dbReference>
<dbReference type="EMBL" id="CP036433">
    <property type="protein sequence ID" value="QDU98972.1"/>
    <property type="molecule type" value="Genomic_DNA"/>
</dbReference>
<dbReference type="InterPro" id="IPR003594">
    <property type="entry name" value="HATPase_dom"/>
</dbReference>
<feature type="domain" description="PAC" evidence="5">
    <location>
        <begin position="940"/>
        <end position="993"/>
    </location>
</feature>
<dbReference type="PROSITE" id="PS50123">
    <property type="entry name" value="CHER"/>
    <property type="match status" value="1"/>
</dbReference>
<evidence type="ECO:0000256" key="1">
    <source>
        <dbReference type="PROSITE-ProRule" id="PRU00050"/>
    </source>
</evidence>
<dbReference type="Gene3D" id="3.30.450.40">
    <property type="match status" value="1"/>
</dbReference>
<dbReference type="CDD" id="cd00130">
    <property type="entry name" value="PAS"/>
    <property type="match status" value="2"/>
</dbReference>
<feature type="active site" evidence="1">
    <location>
        <position position="45"/>
    </location>
</feature>
<feature type="active site" evidence="1">
    <location>
        <position position="72"/>
    </location>
</feature>
<dbReference type="SUPFAM" id="SSF55781">
    <property type="entry name" value="GAF domain-like"/>
    <property type="match status" value="1"/>
</dbReference>
<organism evidence="8 9">
    <name type="scientific">Lignipirellula cremea</name>
    <dbReference type="NCBI Taxonomy" id="2528010"/>
    <lineage>
        <taxon>Bacteria</taxon>
        <taxon>Pseudomonadati</taxon>
        <taxon>Planctomycetota</taxon>
        <taxon>Planctomycetia</taxon>
        <taxon>Pirellulales</taxon>
        <taxon>Pirellulaceae</taxon>
        <taxon>Lignipirellula</taxon>
    </lineage>
</organism>
<keyword evidence="8" id="KW-0808">Transferase</keyword>
<evidence type="ECO:0000259" key="5">
    <source>
        <dbReference type="PROSITE" id="PS50113"/>
    </source>
</evidence>
<sequence>MPKKSSAKKAARRGKTRQPPRKKATPVSSQADDAEPLILVGIGASAGGLAALRTFFQGVPPDCGLTFVVVIHLSPEHESHLAELLQPHVQMPVQQVTETTALEANRVFVIPPNANLNSIDTHLRLSELEEDRRERAPIDHFFRTMAKTHDGQSIGVILSGTGSDGTLGLREIKERGGLAIVQEPSDAEYDGMPRSAIATGIVDLILPLARIADAILRFARVKPRLPATDREEDLEAEQRQVLQKIFTHLRATTGRDFSRYKQTTILRRIQRRMQLRQIEEFSGYLDCLRTNADEVRTLADDLLINVTSFFRDAEVFETVGKEIFSRLLAAKGPDESLRVWSVGCATGEEAYSLAILLLEAAALVEHPPRIQIFASDLHENSLQRARDGFYPGAIAADVSAERLTRFFHPEEGGYRIGKEARELVVFAPHNLLGDPPFSRLDLITCRNLLIYLQRKAQRDVIDLFHYALSPNGFLVLGASETVDAPELFRLEEKKQCIYQKRNVPGPEPRLPVFPLSQIQWASEPASGLASESIAYGPLHQRMVEQFAPPSLLISPDDKVVHLSQHAGRYLVYPGGELTSNIYKLVREELRMELRTALHTARNDRTPTSTKPVQVKFNGQTGSVLLHVRPALEPQQEGFVLVIFEEREANLADPSHPGAADSRDSHVPELEAELSAAYHRLQSIIEEYETAQEELRASNEEQQSANEELRSTLEELETSKEELQSMNEELQTVNQENRHKVDELAQLSSDLQNLMAATEIGTLFLDRQLRILRFTPAVTNVFNVRAADRGRPLTDLTHRLDYADLHGDAQRVLDRLAPIEREVRDDQGRSYLTRVLPYRSAEDRIEGIVVTLVDITRRAQAERDLRLSEERFRALIDASAQMVWTTDAEGQVVEDSESWRGFTGQTFEKRQGDGWLMAVHPEDRPQVADSWRQVLQEGEAWSDEFRMFHAASLSYRWTTVRAVPLRAANGKVRGWVGMNIDVTEVKRAEVELLAFNESLEQQVQQRTEMLNILQDLTRAANEAHTVDQAMRTALERICQHNGWKVGHVWYLAEENPEQMISAGIWHAADPQLQEPWKQFQAKRRSLRISRGEGMVGAAWAAAEPQWAADLDHQNDPHCRDALQMGLHAAIAFPVTVHKKVVAVLEFYSLHAAPRDARFMEIVPAVGIQLGHVLERKRLEKQIADVAEREQRRVGVDIHDGVGQELTGLRHLAQVHLESLAGKQSPDEPMARRIARGLETVQKQLRAVIRDLVPVDLDEKGLVTAIQLLAQRTSETHSISCISQCDRRIVVEDNLMARHLYRIVQEAVANAVSHAQATEIILRLDEDQEVLRLQIVDNGQGIAPAARAGAGFGLRSMSYRADLIGASLRVEAGEQGGTVVVCLAPRNRP</sequence>
<dbReference type="GO" id="GO:0008984">
    <property type="term" value="F:protein-glutamate methylesterase activity"/>
    <property type="evidence" value="ECO:0007669"/>
    <property type="project" value="InterPro"/>
</dbReference>
<feature type="domain" description="CheR-type methyltransferase" evidence="7">
    <location>
        <begin position="242"/>
        <end position="503"/>
    </location>
</feature>
<dbReference type="Pfam" id="PF03705">
    <property type="entry name" value="CheR_N"/>
    <property type="match status" value="1"/>
</dbReference>
<dbReference type="PROSITE" id="PS50113">
    <property type="entry name" value="PAC"/>
    <property type="match status" value="2"/>
</dbReference>
<feature type="domain" description="PAC" evidence="5">
    <location>
        <begin position="816"/>
        <end position="866"/>
    </location>
</feature>
<dbReference type="InterPro" id="IPR050903">
    <property type="entry name" value="Bact_Chemotaxis_MeTrfase"/>
</dbReference>
<dbReference type="CDD" id="cd16917">
    <property type="entry name" value="HATPase_UhpB-NarQ-NarX-like"/>
    <property type="match status" value="1"/>
</dbReference>
<keyword evidence="8" id="KW-0489">Methyltransferase</keyword>
<dbReference type="InterPro" id="IPR036890">
    <property type="entry name" value="HATPase_C_sf"/>
</dbReference>
<dbReference type="InterPro" id="IPR035965">
    <property type="entry name" value="PAS-like_dom_sf"/>
</dbReference>
<dbReference type="Proteomes" id="UP000317648">
    <property type="component" value="Chromosome"/>
</dbReference>
<feature type="domain" description="CheB-type methylesterase" evidence="6">
    <location>
        <begin position="36"/>
        <end position="222"/>
    </location>
</feature>
<dbReference type="InterPro" id="IPR029016">
    <property type="entry name" value="GAF-like_dom_sf"/>
</dbReference>
<dbReference type="SMART" id="SM00065">
    <property type="entry name" value="GAF"/>
    <property type="match status" value="1"/>
</dbReference>
<dbReference type="GO" id="GO:0032259">
    <property type="term" value="P:methylation"/>
    <property type="evidence" value="ECO:0007669"/>
    <property type="project" value="UniProtKB-KW"/>
</dbReference>
<dbReference type="NCBIfam" id="TIGR00229">
    <property type="entry name" value="sensory_box"/>
    <property type="match status" value="1"/>
</dbReference>
<evidence type="ECO:0000259" key="6">
    <source>
        <dbReference type="PROSITE" id="PS50122"/>
    </source>
</evidence>
<dbReference type="InterPro" id="IPR000780">
    <property type="entry name" value="CheR_MeTrfase"/>
</dbReference>
<dbReference type="CDD" id="cd16434">
    <property type="entry name" value="CheB-CheR_fusion"/>
    <property type="match status" value="1"/>
</dbReference>
<evidence type="ECO:0000259" key="4">
    <source>
        <dbReference type="PROSITE" id="PS50112"/>
    </source>
</evidence>
<accession>A0A518E4G9</accession>
<feature type="active site" evidence="1">
    <location>
        <position position="164"/>
    </location>
</feature>
<dbReference type="Gene3D" id="3.40.50.180">
    <property type="entry name" value="Methylesterase CheB, C-terminal domain"/>
    <property type="match status" value="1"/>
</dbReference>
<dbReference type="GO" id="GO:0005737">
    <property type="term" value="C:cytoplasm"/>
    <property type="evidence" value="ECO:0007669"/>
    <property type="project" value="InterPro"/>
</dbReference>
<feature type="region of interest" description="Disordered" evidence="3">
    <location>
        <begin position="1"/>
        <end position="30"/>
    </location>
</feature>
<dbReference type="GO" id="GO:0016020">
    <property type="term" value="C:membrane"/>
    <property type="evidence" value="ECO:0007669"/>
    <property type="project" value="InterPro"/>
</dbReference>
<dbReference type="Gene3D" id="3.30.450.20">
    <property type="entry name" value="PAS domain"/>
    <property type="match status" value="2"/>
</dbReference>
<dbReference type="InterPro" id="IPR000014">
    <property type="entry name" value="PAS"/>
</dbReference>
<reference evidence="8 9" key="1">
    <citation type="submission" date="2019-02" db="EMBL/GenBank/DDBJ databases">
        <title>Deep-cultivation of Planctomycetes and their phenomic and genomic characterization uncovers novel biology.</title>
        <authorList>
            <person name="Wiegand S."/>
            <person name="Jogler M."/>
            <person name="Boedeker C."/>
            <person name="Pinto D."/>
            <person name="Vollmers J."/>
            <person name="Rivas-Marin E."/>
            <person name="Kohn T."/>
            <person name="Peeters S.H."/>
            <person name="Heuer A."/>
            <person name="Rast P."/>
            <person name="Oberbeckmann S."/>
            <person name="Bunk B."/>
            <person name="Jeske O."/>
            <person name="Meyerdierks A."/>
            <person name="Storesund J.E."/>
            <person name="Kallscheuer N."/>
            <person name="Luecker S."/>
            <person name="Lage O.M."/>
            <person name="Pohl T."/>
            <person name="Merkel B.J."/>
            <person name="Hornburger P."/>
            <person name="Mueller R.-W."/>
            <person name="Bruemmer F."/>
            <person name="Labrenz M."/>
            <person name="Spormann A.M."/>
            <person name="Op den Camp H."/>
            <person name="Overmann J."/>
            <person name="Amann R."/>
            <person name="Jetten M.S.M."/>
            <person name="Mascher T."/>
            <person name="Medema M.H."/>
            <person name="Devos D.P."/>
            <person name="Kaster A.-K."/>
            <person name="Ovreas L."/>
            <person name="Rohde M."/>
            <person name="Galperin M.Y."/>
            <person name="Jogler C."/>
        </authorList>
    </citation>
    <scope>NUCLEOTIDE SEQUENCE [LARGE SCALE GENOMIC DNA]</scope>
    <source>
        <strain evidence="8 9">Pla85_3_4</strain>
    </source>
</reference>
<dbReference type="Gene3D" id="3.30.565.10">
    <property type="entry name" value="Histidine kinase-like ATPase, C-terminal domain"/>
    <property type="match status" value="1"/>
</dbReference>
<dbReference type="RefSeq" id="WP_145058627.1">
    <property type="nucleotide sequence ID" value="NZ_CP036433.1"/>
</dbReference>
<dbReference type="OrthoDB" id="288469at2"/>
<feature type="domain" description="PAS" evidence="4">
    <location>
        <begin position="867"/>
        <end position="937"/>
    </location>
</feature>
<dbReference type="GO" id="GO:0000155">
    <property type="term" value="F:phosphorelay sensor kinase activity"/>
    <property type="evidence" value="ECO:0007669"/>
    <property type="project" value="InterPro"/>
</dbReference>
<dbReference type="Pfam" id="PF13185">
    <property type="entry name" value="GAF_2"/>
    <property type="match status" value="1"/>
</dbReference>